<dbReference type="SUPFAM" id="SSF52540">
    <property type="entry name" value="P-loop containing nucleoside triphosphate hydrolases"/>
    <property type="match status" value="2"/>
</dbReference>
<accession>A0A365Y105</accession>
<comment type="subunit">
    <text evidence="8">Associates with the 50S ribosomal subunit.</text>
</comment>
<evidence type="ECO:0000256" key="3">
    <source>
        <dbReference type="ARBA" id="ARBA00022517"/>
    </source>
</evidence>
<dbReference type="Pfam" id="PF01926">
    <property type="entry name" value="MMR_HSR1"/>
    <property type="match status" value="2"/>
</dbReference>
<dbReference type="SMART" id="SM00382">
    <property type="entry name" value="AAA"/>
    <property type="match status" value="2"/>
</dbReference>
<evidence type="ECO:0000313" key="12">
    <source>
        <dbReference type="EMBL" id="RBL92277.1"/>
    </source>
</evidence>
<comment type="function">
    <text evidence="8 10">GTPase that plays an essential role in the late steps of ribosome biogenesis.</text>
</comment>
<dbReference type="GO" id="GO:0005525">
    <property type="term" value="F:GTP binding"/>
    <property type="evidence" value="ECO:0007669"/>
    <property type="project" value="UniProtKB-UniRule"/>
</dbReference>
<keyword evidence="13" id="KW-1185">Reference proteome</keyword>
<feature type="domain" description="EngA-type G" evidence="11">
    <location>
        <begin position="4"/>
        <end position="168"/>
    </location>
</feature>
<dbReference type="FunFam" id="3.40.50.300:FF:000040">
    <property type="entry name" value="GTPase Der"/>
    <property type="match status" value="1"/>
</dbReference>
<dbReference type="InterPro" id="IPR032859">
    <property type="entry name" value="KH_dom-like"/>
</dbReference>
<dbReference type="FunFam" id="3.30.300.20:FF:000004">
    <property type="entry name" value="GTPase Der"/>
    <property type="match status" value="1"/>
</dbReference>
<dbReference type="EMBL" id="QFFJ01000001">
    <property type="protein sequence ID" value="RBL92277.1"/>
    <property type="molecule type" value="Genomic_DNA"/>
</dbReference>
<dbReference type="GO" id="GO:0043022">
    <property type="term" value="F:ribosome binding"/>
    <property type="evidence" value="ECO:0007669"/>
    <property type="project" value="TreeGrafter"/>
</dbReference>
<evidence type="ECO:0000256" key="9">
    <source>
        <dbReference type="PROSITE-ProRule" id="PRU01049"/>
    </source>
</evidence>
<dbReference type="InterPro" id="IPR031166">
    <property type="entry name" value="G_ENGA"/>
</dbReference>
<dbReference type="CDD" id="cd01894">
    <property type="entry name" value="EngA1"/>
    <property type="match status" value="1"/>
</dbReference>
<dbReference type="PRINTS" id="PR00326">
    <property type="entry name" value="GTP1OBG"/>
</dbReference>
<dbReference type="HAMAP" id="MF_00195">
    <property type="entry name" value="GTPase_Der"/>
    <property type="match status" value="1"/>
</dbReference>
<dbReference type="GO" id="GO:0042254">
    <property type="term" value="P:ribosome biogenesis"/>
    <property type="evidence" value="ECO:0007669"/>
    <property type="project" value="UniProtKB-KW"/>
</dbReference>
<reference evidence="12 13" key="1">
    <citation type="submission" date="2018-05" db="EMBL/GenBank/DDBJ databases">
        <title>Chitinophaga sp. K3CV102501T nov., isolated from isolated from a monsoon evergreen broad-leaved forest soil.</title>
        <authorList>
            <person name="Lv Y."/>
        </authorList>
    </citation>
    <scope>NUCLEOTIDE SEQUENCE [LARGE SCALE GENOMIC DNA]</scope>
    <source>
        <strain evidence="12 13">GDMCC 1.1325</strain>
    </source>
</reference>
<keyword evidence="5 8" id="KW-0547">Nucleotide-binding</keyword>
<dbReference type="Gene3D" id="3.30.300.20">
    <property type="match status" value="1"/>
</dbReference>
<organism evidence="12 13">
    <name type="scientific">Chitinophaga flava</name>
    <dbReference type="NCBI Taxonomy" id="2259036"/>
    <lineage>
        <taxon>Bacteria</taxon>
        <taxon>Pseudomonadati</taxon>
        <taxon>Bacteroidota</taxon>
        <taxon>Chitinophagia</taxon>
        <taxon>Chitinophagales</taxon>
        <taxon>Chitinophagaceae</taxon>
        <taxon>Chitinophaga</taxon>
    </lineage>
</organism>
<feature type="binding site" evidence="8">
    <location>
        <begin position="10"/>
        <end position="17"/>
    </location>
    <ligand>
        <name>GTP</name>
        <dbReference type="ChEBI" id="CHEBI:37565"/>
        <label>1</label>
    </ligand>
</feature>
<gene>
    <name evidence="8" type="primary">der</name>
    <name evidence="12" type="ORF">DF182_06700</name>
</gene>
<dbReference type="RefSeq" id="WP_113614876.1">
    <property type="nucleotide sequence ID" value="NZ_QFFJ01000001.1"/>
</dbReference>
<dbReference type="PIRSF" id="PIRSF006485">
    <property type="entry name" value="GTP-binding_EngA"/>
    <property type="match status" value="1"/>
</dbReference>
<feature type="binding site" evidence="8">
    <location>
        <begin position="57"/>
        <end position="61"/>
    </location>
    <ligand>
        <name>GTP</name>
        <dbReference type="ChEBI" id="CHEBI:37565"/>
        <label>1</label>
    </ligand>
</feature>
<evidence type="ECO:0000256" key="7">
    <source>
        <dbReference type="ARBA" id="ARBA00032345"/>
    </source>
</evidence>
<dbReference type="PANTHER" id="PTHR43834:SF6">
    <property type="entry name" value="GTPASE DER"/>
    <property type="match status" value="1"/>
</dbReference>
<evidence type="ECO:0000256" key="1">
    <source>
        <dbReference type="ARBA" id="ARBA00008279"/>
    </source>
</evidence>
<dbReference type="InterPro" id="IPR027417">
    <property type="entry name" value="P-loop_NTPase"/>
</dbReference>
<evidence type="ECO:0000256" key="2">
    <source>
        <dbReference type="ARBA" id="ARBA00020953"/>
    </source>
</evidence>
<dbReference type="AlphaFoldDB" id="A0A365Y105"/>
<feature type="binding site" evidence="8">
    <location>
        <begin position="231"/>
        <end position="235"/>
    </location>
    <ligand>
        <name>GTP</name>
        <dbReference type="ChEBI" id="CHEBI:37565"/>
        <label>2</label>
    </ligand>
</feature>
<feature type="binding site" evidence="8">
    <location>
        <begin position="184"/>
        <end position="191"/>
    </location>
    <ligand>
        <name>GTP</name>
        <dbReference type="ChEBI" id="CHEBI:37565"/>
        <label>2</label>
    </ligand>
</feature>
<sequence>MAGFTVAIVGRPNVGKSTLFNRLLEQRRAIVDDQSGVTRDRQYGIADWNGKSFNVIDTGGFVSNSDDVFEREIRKQAKVAMDEANVLIFMTDVTTGITDLDSDVANLLRRTSKPVYLVVNKVDNSQRQLEATEFYSLGFDKTYFLSSMSGSGTGELLDDVVSNITDDMEDPNLESNVPKIAIIGQPNVGKSSLLNALVGADRNIVSDIAGTTRDTIHTRYNMYQKDFILIDTAGIRRKQKVNEDLEFYSVIRAIKAVDESDVVMLLLDAEKGITAQDLSIFSLAARKGKGVVVLVNKWDLMEKSTNTARDYEKDLKKRLAPFSDVPVIFTSVVEKQRIFKAIEAALEVYDNRQRRIQTSRLNEVMLKAIEAYHPPVVRGVPIRIKYVTQLPTHTPAFAFFCNLPDDVKTPYRNYLENQLRTNFDFSGVPIKIFFRKK</sequence>
<name>A0A365Y105_9BACT</name>
<keyword evidence="6 8" id="KW-0342">GTP-binding</keyword>
<feature type="binding site" evidence="8">
    <location>
        <begin position="296"/>
        <end position="299"/>
    </location>
    <ligand>
        <name>GTP</name>
        <dbReference type="ChEBI" id="CHEBI:37565"/>
        <label>2</label>
    </ligand>
</feature>
<evidence type="ECO:0000313" key="13">
    <source>
        <dbReference type="Proteomes" id="UP000253410"/>
    </source>
</evidence>
<protein>
    <recommendedName>
        <fullName evidence="2 8">GTPase Der</fullName>
    </recommendedName>
    <alternativeName>
        <fullName evidence="7 8">GTP-binding protein EngA</fullName>
    </alternativeName>
</protein>
<evidence type="ECO:0000256" key="4">
    <source>
        <dbReference type="ARBA" id="ARBA00022737"/>
    </source>
</evidence>
<dbReference type="NCBIfam" id="TIGR00231">
    <property type="entry name" value="small_GTP"/>
    <property type="match status" value="2"/>
</dbReference>
<feature type="domain" description="EngA-type G" evidence="11">
    <location>
        <begin position="178"/>
        <end position="353"/>
    </location>
</feature>
<dbReference type="FunFam" id="3.40.50.300:FF:000953">
    <property type="entry name" value="GTPase Der"/>
    <property type="match status" value="1"/>
</dbReference>
<comment type="caution">
    <text evidence="12">The sequence shown here is derived from an EMBL/GenBank/DDBJ whole genome shotgun (WGS) entry which is preliminary data.</text>
</comment>
<dbReference type="Pfam" id="PF14714">
    <property type="entry name" value="KH_dom-like"/>
    <property type="match status" value="1"/>
</dbReference>
<dbReference type="Gene3D" id="3.40.50.300">
    <property type="entry name" value="P-loop containing nucleotide triphosphate hydrolases"/>
    <property type="match status" value="2"/>
</dbReference>
<dbReference type="PANTHER" id="PTHR43834">
    <property type="entry name" value="GTPASE DER"/>
    <property type="match status" value="1"/>
</dbReference>
<dbReference type="CDD" id="cd01895">
    <property type="entry name" value="EngA2"/>
    <property type="match status" value="1"/>
</dbReference>
<proteinExistence type="inferred from homology"/>
<feature type="binding site" evidence="8">
    <location>
        <begin position="120"/>
        <end position="123"/>
    </location>
    <ligand>
        <name>GTP</name>
        <dbReference type="ChEBI" id="CHEBI:37565"/>
        <label>1</label>
    </ligand>
</feature>
<dbReference type="InterPro" id="IPR016484">
    <property type="entry name" value="GTPase_Der"/>
</dbReference>
<evidence type="ECO:0000256" key="10">
    <source>
        <dbReference type="RuleBase" id="RU004481"/>
    </source>
</evidence>
<evidence type="ECO:0000256" key="6">
    <source>
        <dbReference type="ARBA" id="ARBA00023134"/>
    </source>
</evidence>
<dbReference type="InterPro" id="IPR006073">
    <property type="entry name" value="GTP-bd"/>
</dbReference>
<dbReference type="InterPro" id="IPR015946">
    <property type="entry name" value="KH_dom-like_a/b"/>
</dbReference>
<comment type="similarity">
    <text evidence="1 8 9 10">Belongs to the TRAFAC class TrmE-Era-EngA-EngB-Septin-like GTPase superfamily. EngA (Der) GTPase family.</text>
</comment>
<dbReference type="NCBIfam" id="TIGR03594">
    <property type="entry name" value="GTPase_EngA"/>
    <property type="match status" value="1"/>
</dbReference>
<keyword evidence="3 8" id="KW-0690">Ribosome biogenesis</keyword>
<evidence type="ECO:0000256" key="5">
    <source>
        <dbReference type="ARBA" id="ARBA00022741"/>
    </source>
</evidence>
<dbReference type="Proteomes" id="UP000253410">
    <property type="component" value="Unassembled WGS sequence"/>
</dbReference>
<evidence type="ECO:0000259" key="11">
    <source>
        <dbReference type="PROSITE" id="PS51712"/>
    </source>
</evidence>
<dbReference type="PROSITE" id="PS51712">
    <property type="entry name" value="G_ENGA"/>
    <property type="match status" value="2"/>
</dbReference>
<evidence type="ECO:0000256" key="8">
    <source>
        <dbReference type="HAMAP-Rule" id="MF_00195"/>
    </source>
</evidence>
<dbReference type="InterPro" id="IPR003593">
    <property type="entry name" value="AAA+_ATPase"/>
</dbReference>
<dbReference type="InterPro" id="IPR005225">
    <property type="entry name" value="Small_GTP-bd"/>
</dbReference>
<dbReference type="OrthoDB" id="9805918at2"/>
<keyword evidence="4 10" id="KW-0677">Repeat</keyword>